<proteinExistence type="predicted"/>
<name>A0A699VBJ2_TANCI</name>
<feature type="region of interest" description="Disordered" evidence="1">
    <location>
        <begin position="1"/>
        <end position="154"/>
    </location>
</feature>
<feature type="compositionally biased region" description="Gly residues" evidence="1">
    <location>
        <begin position="131"/>
        <end position="146"/>
    </location>
</feature>
<accession>A0A699VBJ2</accession>
<sequence length="154" mass="16616">PDRIAHPLERPAFTAAQRRGGRADRLSRQHRRPRRAPVVPGADQLAQPQPAAAELRSGLRRPCPRGRPRPHRCAQRAGRSPRSQIHSPADPRHSSLLQTRQPAQLRRRRALRAGTGGGAGRRNHRKSPRPGGAGTIAGGRGTGAGRRTGDLSGV</sequence>
<organism evidence="2">
    <name type="scientific">Tanacetum cinerariifolium</name>
    <name type="common">Dalmatian daisy</name>
    <name type="synonym">Chrysanthemum cinerariifolium</name>
    <dbReference type="NCBI Taxonomy" id="118510"/>
    <lineage>
        <taxon>Eukaryota</taxon>
        <taxon>Viridiplantae</taxon>
        <taxon>Streptophyta</taxon>
        <taxon>Embryophyta</taxon>
        <taxon>Tracheophyta</taxon>
        <taxon>Spermatophyta</taxon>
        <taxon>Magnoliopsida</taxon>
        <taxon>eudicotyledons</taxon>
        <taxon>Gunneridae</taxon>
        <taxon>Pentapetalae</taxon>
        <taxon>asterids</taxon>
        <taxon>campanulids</taxon>
        <taxon>Asterales</taxon>
        <taxon>Asteraceae</taxon>
        <taxon>Asteroideae</taxon>
        <taxon>Anthemideae</taxon>
        <taxon>Anthemidinae</taxon>
        <taxon>Tanacetum</taxon>
    </lineage>
</organism>
<feature type="compositionally biased region" description="Low complexity" evidence="1">
    <location>
        <begin position="40"/>
        <end position="56"/>
    </location>
</feature>
<dbReference type="EMBL" id="BKCJ011428796">
    <property type="protein sequence ID" value="GFD32852.1"/>
    <property type="molecule type" value="Genomic_DNA"/>
</dbReference>
<dbReference type="AlphaFoldDB" id="A0A699VBJ2"/>
<evidence type="ECO:0000256" key="1">
    <source>
        <dbReference type="SAM" id="MobiDB-lite"/>
    </source>
</evidence>
<feature type="compositionally biased region" description="Basic residues" evidence="1">
    <location>
        <begin position="58"/>
        <end position="74"/>
    </location>
</feature>
<feature type="non-terminal residue" evidence="2">
    <location>
        <position position="154"/>
    </location>
</feature>
<comment type="caution">
    <text evidence="2">The sequence shown here is derived from an EMBL/GenBank/DDBJ whole genome shotgun (WGS) entry which is preliminary data.</text>
</comment>
<evidence type="ECO:0000313" key="2">
    <source>
        <dbReference type="EMBL" id="GFD32852.1"/>
    </source>
</evidence>
<gene>
    <name evidence="2" type="ORF">Tci_904821</name>
</gene>
<reference evidence="2" key="1">
    <citation type="journal article" date="2019" name="Sci. Rep.">
        <title>Draft genome of Tanacetum cinerariifolium, the natural source of mosquito coil.</title>
        <authorList>
            <person name="Yamashiro T."/>
            <person name="Shiraishi A."/>
            <person name="Satake H."/>
            <person name="Nakayama K."/>
        </authorList>
    </citation>
    <scope>NUCLEOTIDE SEQUENCE</scope>
</reference>
<protein>
    <submittedName>
        <fullName evidence="2">Uncharacterized protein</fullName>
    </submittedName>
</protein>
<feature type="non-terminal residue" evidence="2">
    <location>
        <position position="1"/>
    </location>
</feature>